<accession>A0A366HAN9</accession>
<dbReference type="EMBL" id="QNRQ01000005">
    <property type="protein sequence ID" value="RBP39314.1"/>
    <property type="molecule type" value="Genomic_DNA"/>
</dbReference>
<keyword evidence="3" id="KW-1185">Reference proteome</keyword>
<evidence type="ECO:0000313" key="3">
    <source>
        <dbReference type="Proteomes" id="UP000253628"/>
    </source>
</evidence>
<organism evidence="2 3">
    <name type="scientific">Eoetvoesiella caeni</name>
    <dbReference type="NCBI Taxonomy" id="645616"/>
    <lineage>
        <taxon>Bacteria</taxon>
        <taxon>Pseudomonadati</taxon>
        <taxon>Pseudomonadota</taxon>
        <taxon>Betaproteobacteria</taxon>
        <taxon>Burkholderiales</taxon>
        <taxon>Alcaligenaceae</taxon>
        <taxon>Eoetvoesiella</taxon>
    </lineage>
</organism>
<name>A0A366HAN9_9BURK</name>
<protein>
    <submittedName>
        <fullName evidence="2">Uncharacterized protein DUF1828</fullName>
    </submittedName>
</protein>
<dbReference type="OrthoDB" id="7062760at2"/>
<comment type="caution">
    <text evidence="2">The sequence shown here is derived from an EMBL/GenBank/DDBJ whole genome shotgun (WGS) entry which is preliminary data.</text>
</comment>
<proteinExistence type="predicted"/>
<evidence type="ECO:0000313" key="2">
    <source>
        <dbReference type="EMBL" id="RBP39314.1"/>
    </source>
</evidence>
<dbReference type="AlphaFoldDB" id="A0A366HAN9"/>
<sequence>MNCDWLKDAAAFNCVPVRGINGEAGIEIGTPFSYADGTAIVFYALEHGDHVLLSDNGDMLSHLSSVGINVSGNRMAHLKEKLAAHNFFMGDGLDVRAVFPKAQSAHMLASGISAMLSIAEWEHEHLALSERNRNIVEEAEILLRQWKPGCAIEKSPKIKGQSKNKYSFNYLIDGEYIDIIVPNHTATGAVMRKAGDIKNSPYLNGREIRIVIFDADEPERAEAERQIIGSLAKAMLYSQLERLAIHRTAH</sequence>
<evidence type="ECO:0000259" key="1">
    <source>
        <dbReference type="Pfam" id="PF08861"/>
    </source>
</evidence>
<dbReference type="Proteomes" id="UP000253628">
    <property type="component" value="Unassembled WGS sequence"/>
</dbReference>
<dbReference type="InterPro" id="IPR014960">
    <property type="entry name" value="DUF1828"/>
</dbReference>
<gene>
    <name evidence="2" type="ORF">DFR37_105106</name>
</gene>
<dbReference type="RefSeq" id="WP_113933281.1">
    <property type="nucleotide sequence ID" value="NZ_JACCEU010000003.1"/>
</dbReference>
<dbReference type="Pfam" id="PF08861">
    <property type="entry name" value="DUF1828"/>
    <property type="match status" value="1"/>
</dbReference>
<feature type="domain" description="DUF1828" evidence="1">
    <location>
        <begin position="30"/>
        <end position="118"/>
    </location>
</feature>
<reference evidence="2 3" key="1">
    <citation type="submission" date="2018-06" db="EMBL/GenBank/DDBJ databases">
        <title>Genomic Encyclopedia of Type Strains, Phase IV (KMG-IV): sequencing the most valuable type-strain genomes for metagenomic binning, comparative biology and taxonomic classification.</title>
        <authorList>
            <person name="Goeker M."/>
        </authorList>
    </citation>
    <scope>NUCLEOTIDE SEQUENCE [LARGE SCALE GENOMIC DNA]</scope>
    <source>
        <strain evidence="2 3">DSM 25520</strain>
    </source>
</reference>